<feature type="region of interest" description="Disordered" evidence="1">
    <location>
        <begin position="1"/>
        <end position="27"/>
    </location>
</feature>
<keyword evidence="2" id="KW-0472">Membrane</keyword>
<dbReference type="Gene3D" id="3.40.50.1820">
    <property type="entry name" value="alpha/beta hydrolase"/>
    <property type="match status" value="1"/>
</dbReference>
<evidence type="ECO:0000313" key="3">
    <source>
        <dbReference type="EMBL" id="MFC6646734.1"/>
    </source>
</evidence>
<keyword evidence="4" id="KW-1185">Reference proteome</keyword>
<proteinExistence type="predicted"/>
<dbReference type="Proteomes" id="UP001596391">
    <property type="component" value="Unassembled WGS sequence"/>
</dbReference>
<protein>
    <submittedName>
        <fullName evidence="3">Dienelactone hydrolase family protein</fullName>
        <ecNumber evidence="3">3.1.-.-</ecNumber>
    </submittedName>
</protein>
<keyword evidence="2" id="KW-1133">Transmembrane helix</keyword>
<sequence length="409" mass="44648">MREHASELGGVQRIADDIHRKQERKQRSKTQRRLIAAVMLLVALVCFGIAVWPTTRAHLQAIAVLDLVGNQPVPPLVQRVVSTKVITREVTINTPNGPVAARMYEPVGKPDAPAFLVLHGVHHLGMNEPRLVAFASAIASCGLRVLTPELPDIKDYHVGANSIETIGETAKWLSQQSGGRPVSVMGLSFSGGLSLLAAADPAYRPSIKFVVAVGSQDAMSRVASYYRTGEDTMPDGKTELLPPHEYGALVLEYEHVEDFVPAQDHEAMRRLLRAHLYEDHDAENAALAQMSDAQRAEAKQLLDTTSPDTRRMLTQAELKHVLEMAGVSPDGHLKTLMTPVYLLHGEGDNIIPAAETQWMASELPSESLRAVLISPVLSHLDLDGHAPSAGDRLRLVHFFGMILADAEEE</sequence>
<evidence type="ECO:0000313" key="4">
    <source>
        <dbReference type="Proteomes" id="UP001596391"/>
    </source>
</evidence>
<evidence type="ECO:0000256" key="2">
    <source>
        <dbReference type="SAM" id="Phobius"/>
    </source>
</evidence>
<dbReference type="EMBL" id="JBHSWI010000001">
    <property type="protein sequence ID" value="MFC6646734.1"/>
    <property type="molecule type" value="Genomic_DNA"/>
</dbReference>
<gene>
    <name evidence="3" type="ORF">ACFQBQ_14295</name>
</gene>
<dbReference type="SUPFAM" id="SSF53474">
    <property type="entry name" value="alpha/beta-Hydrolases"/>
    <property type="match status" value="1"/>
</dbReference>
<keyword evidence="2" id="KW-0812">Transmembrane</keyword>
<reference evidence="4" key="1">
    <citation type="journal article" date="2019" name="Int. J. Syst. Evol. Microbiol.">
        <title>The Global Catalogue of Microorganisms (GCM) 10K type strain sequencing project: providing services to taxonomists for standard genome sequencing and annotation.</title>
        <authorList>
            <consortium name="The Broad Institute Genomics Platform"/>
            <consortium name="The Broad Institute Genome Sequencing Center for Infectious Disease"/>
            <person name="Wu L."/>
            <person name="Ma J."/>
        </authorList>
    </citation>
    <scope>NUCLEOTIDE SEQUENCE [LARGE SCALE GENOMIC DNA]</scope>
    <source>
        <strain evidence="4">CGMCC 1.16026</strain>
    </source>
</reference>
<dbReference type="RefSeq" id="WP_263370385.1">
    <property type="nucleotide sequence ID" value="NZ_JAGSYD010000001.1"/>
</dbReference>
<dbReference type="InterPro" id="IPR029058">
    <property type="entry name" value="AB_hydrolase_fold"/>
</dbReference>
<organism evidence="3 4">
    <name type="scientific">Granulicella cerasi</name>
    <dbReference type="NCBI Taxonomy" id="741063"/>
    <lineage>
        <taxon>Bacteria</taxon>
        <taxon>Pseudomonadati</taxon>
        <taxon>Acidobacteriota</taxon>
        <taxon>Terriglobia</taxon>
        <taxon>Terriglobales</taxon>
        <taxon>Acidobacteriaceae</taxon>
        <taxon>Granulicella</taxon>
    </lineage>
</organism>
<keyword evidence="3" id="KW-0378">Hydrolase</keyword>
<dbReference type="EC" id="3.1.-.-" evidence="3"/>
<name>A0ABW1ZCB6_9BACT</name>
<feature type="transmembrane region" description="Helical" evidence="2">
    <location>
        <begin position="34"/>
        <end position="52"/>
    </location>
</feature>
<dbReference type="GO" id="GO:0016787">
    <property type="term" value="F:hydrolase activity"/>
    <property type="evidence" value="ECO:0007669"/>
    <property type="project" value="UniProtKB-KW"/>
</dbReference>
<accession>A0ABW1ZCB6</accession>
<comment type="caution">
    <text evidence="3">The sequence shown here is derived from an EMBL/GenBank/DDBJ whole genome shotgun (WGS) entry which is preliminary data.</text>
</comment>
<evidence type="ECO:0000256" key="1">
    <source>
        <dbReference type="SAM" id="MobiDB-lite"/>
    </source>
</evidence>